<keyword evidence="1" id="KW-0812">Transmembrane</keyword>
<reference evidence="2 3" key="1">
    <citation type="submission" date="2018-06" db="EMBL/GenBank/DDBJ databases">
        <authorList>
            <consortium name="Pathogen Informatics"/>
            <person name="Doyle S."/>
        </authorList>
    </citation>
    <scope>NUCLEOTIDE SEQUENCE [LARGE SCALE GENOMIC DNA]</scope>
    <source>
        <strain evidence="2 3">NCTC10738</strain>
    </source>
</reference>
<gene>
    <name evidence="2" type="ORF">NCTC10738_01807</name>
</gene>
<dbReference type="KEGG" id="salg:BS332_06595"/>
<evidence type="ECO:0000313" key="3">
    <source>
        <dbReference type="Proteomes" id="UP000254069"/>
    </source>
</evidence>
<dbReference type="RefSeq" id="WP_028780551.1">
    <property type="nucleotide sequence ID" value="NZ_AP024609.1"/>
</dbReference>
<evidence type="ECO:0000256" key="1">
    <source>
        <dbReference type="SAM" id="Phobius"/>
    </source>
</evidence>
<evidence type="ECO:0000313" key="2">
    <source>
        <dbReference type="EMBL" id="SUI66321.1"/>
    </source>
</evidence>
<name>A0A379ZQF2_9GAMM</name>
<keyword evidence="1" id="KW-0472">Membrane</keyword>
<keyword evidence="3" id="KW-1185">Reference proteome</keyword>
<proteinExistence type="predicted"/>
<dbReference type="AlphaFoldDB" id="A0A379ZQF2"/>
<protein>
    <submittedName>
        <fullName evidence="2">Uncharacterized protein</fullName>
    </submittedName>
</protein>
<sequence length="144" mass="16163">MPSNTKAWLSKALQFGGGCFYLLLASWSLFHVAGWVGTLPDHSEHCQESILLSSWSPDKDWQADISFSNCSLHGHGHWQSHLDLIDLESGEHFPSLLVVSGRHDELKLDWHNHRELLISGLPIDHLEHFQQPLGAEVVLALKGD</sequence>
<accession>A0A379ZQF2</accession>
<feature type="transmembrane region" description="Helical" evidence="1">
    <location>
        <begin position="12"/>
        <end position="36"/>
    </location>
</feature>
<keyword evidence="1" id="KW-1133">Transmembrane helix</keyword>
<dbReference type="EMBL" id="UGYO01000001">
    <property type="protein sequence ID" value="SUI66321.1"/>
    <property type="molecule type" value="Genomic_DNA"/>
</dbReference>
<organism evidence="2 3">
    <name type="scientific">Shewanella algae</name>
    <dbReference type="NCBI Taxonomy" id="38313"/>
    <lineage>
        <taxon>Bacteria</taxon>
        <taxon>Pseudomonadati</taxon>
        <taxon>Pseudomonadota</taxon>
        <taxon>Gammaproteobacteria</taxon>
        <taxon>Alteromonadales</taxon>
        <taxon>Shewanellaceae</taxon>
        <taxon>Shewanella</taxon>
    </lineage>
</organism>
<dbReference type="Proteomes" id="UP000254069">
    <property type="component" value="Unassembled WGS sequence"/>
</dbReference>